<keyword evidence="3" id="KW-1185">Reference proteome</keyword>
<organism evidence="2 3">
    <name type="scientific">Trichonephila clavata</name>
    <name type="common">Joro spider</name>
    <name type="synonym">Nephila clavata</name>
    <dbReference type="NCBI Taxonomy" id="2740835"/>
    <lineage>
        <taxon>Eukaryota</taxon>
        <taxon>Metazoa</taxon>
        <taxon>Ecdysozoa</taxon>
        <taxon>Arthropoda</taxon>
        <taxon>Chelicerata</taxon>
        <taxon>Arachnida</taxon>
        <taxon>Araneae</taxon>
        <taxon>Araneomorphae</taxon>
        <taxon>Entelegynae</taxon>
        <taxon>Araneoidea</taxon>
        <taxon>Nephilidae</taxon>
        <taxon>Trichonephila</taxon>
    </lineage>
</organism>
<comment type="caution">
    <text evidence="2">The sequence shown here is derived from an EMBL/GenBank/DDBJ whole genome shotgun (WGS) entry which is preliminary data.</text>
</comment>
<dbReference type="EMBL" id="BMAO01006575">
    <property type="protein sequence ID" value="GFR09793.1"/>
    <property type="molecule type" value="Genomic_DNA"/>
</dbReference>
<proteinExistence type="predicted"/>
<evidence type="ECO:0000313" key="2">
    <source>
        <dbReference type="EMBL" id="GFR09793.1"/>
    </source>
</evidence>
<dbReference type="AlphaFoldDB" id="A0A8X6GRR9"/>
<reference evidence="2" key="1">
    <citation type="submission" date="2020-07" db="EMBL/GenBank/DDBJ databases">
        <title>Multicomponent nature underlies the extraordinary mechanical properties of spider dragline silk.</title>
        <authorList>
            <person name="Kono N."/>
            <person name="Nakamura H."/>
            <person name="Mori M."/>
            <person name="Yoshida Y."/>
            <person name="Ohtoshi R."/>
            <person name="Malay A.D."/>
            <person name="Moran D.A.P."/>
            <person name="Tomita M."/>
            <person name="Numata K."/>
            <person name="Arakawa K."/>
        </authorList>
    </citation>
    <scope>NUCLEOTIDE SEQUENCE</scope>
</reference>
<dbReference type="EMBL" id="BMAO01033577">
    <property type="protein sequence ID" value="GFQ90478.1"/>
    <property type="molecule type" value="Genomic_DNA"/>
</dbReference>
<evidence type="ECO:0000313" key="3">
    <source>
        <dbReference type="Proteomes" id="UP000887116"/>
    </source>
</evidence>
<sequence>MYRKPPAFDVHLQLRRVYLSTHHDSHVLEYQCPLHSPQLQGTIITCHEQLISSEIIRDDQGSGSPDRMTDSGHLQYIILTASISAEQKRQSLFL</sequence>
<name>A0A8X6GRR9_TRICU</name>
<accession>A0A8X6GRR9</accession>
<dbReference type="Proteomes" id="UP000887116">
    <property type="component" value="Unassembled WGS sequence"/>
</dbReference>
<protein>
    <submittedName>
        <fullName evidence="2">Uncharacterized protein</fullName>
    </submittedName>
</protein>
<gene>
    <name evidence="2" type="ORF">TNCT_499681</name>
    <name evidence="1" type="ORF">TNCT_67021</name>
</gene>
<evidence type="ECO:0000313" key="1">
    <source>
        <dbReference type="EMBL" id="GFQ90478.1"/>
    </source>
</evidence>